<name>A0A2P6TC51_CHLSO</name>
<evidence type="ECO:0000313" key="3">
    <source>
        <dbReference type="EMBL" id="PRW20215.1"/>
    </source>
</evidence>
<dbReference type="STRING" id="3076.A0A2P6TC51"/>
<sequence>MVSLPLQQKALRGSAAAPVAPASLVVRRAARRQRRGSGPAAAAAGSGATSSSGGDSGSLNFRASVSLNVAASEFAKGLEEGADADELVAQQLGAASPGQLSDVQGQYREAIKKKLEERAEELRREKEAKAAKFSAGKLAYERGQYPASARLLEQALNEEGPFTQLGGEIQLWLALAYQACGREEDCLATYRTLEKTHPLPAIRRQAADLRYIMEAPKLQISPDERVQIPVLTDLDVNRGNRAPVARPRPPVKRKVEKTWDEEFWENYTGPRIMTNKYVWAAAAVVAALAAVYSSYVQRGLISP</sequence>
<keyword evidence="2" id="KW-1133">Transmembrane helix</keyword>
<evidence type="ECO:0000256" key="1">
    <source>
        <dbReference type="SAM" id="MobiDB-lite"/>
    </source>
</evidence>
<comment type="caution">
    <text evidence="3">The sequence shown here is derived from an EMBL/GenBank/DDBJ whole genome shotgun (WGS) entry which is preliminary data.</text>
</comment>
<keyword evidence="2" id="KW-0472">Membrane</keyword>
<dbReference type="InterPro" id="IPR011990">
    <property type="entry name" value="TPR-like_helical_dom_sf"/>
</dbReference>
<dbReference type="OrthoDB" id="2019920at2759"/>
<keyword evidence="4" id="KW-1185">Reference proteome</keyword>
<dbReference type="EMBL" id="LHPG02000025">
    <property type="protein sequence ID" value="PRW20215.1"/>
    <property type="molecule type" value="Genomic_DNA"/>
</dbReference>
<feature type="transmembrane region" description="Helical" evidence="2">
    <location>
        <begin position="277"/>
        <end position="295"/>
    </location>
</feature>
<evidence type="ECO:0000313" key="4">
    <source>
        <dbReference type="Proteomes" id="UP000239899"/>
    </source>
</evidence>
<evidence type="ECO:0000256" key="2">
    <source>
        <dbReference type="SAM" id="Phobius"/>
    </source>
</evidence>
<dbReference type="AlphaFoldDB" id="A0A2P6TC51"/>
<keyword evidence="2" id="KW-0812">Transmembrane</keyword>
<feature type="region of interest" description="Disordered" evidence="1">
    <location>
        <begin position="30"/>
        <end position="57"/>
    </location>
</feature>
<reference evidence="3 4" key="1">
    <citation type="journal article" date="2018" name="Plant J.">
        <title>Genome sequences of Chlorella sorokiniana UTEX 1602 and Micractinium conductrix SAG 241.80: implications to maltose excretion by a green alga.</title>
        <authorList>
            <person name="Arriola M.B."/>
            <person name="Velmurugan N."/>
            <person name="Zhang Y."/>
            <person name="Plunkett M.H."/>
            <person name="Hondzo H."/>
            <person name="Barney B.M."/>
        </authorList>
    </citation>
    <scope>NUCLEOTIDE SEQUENCE [LARGE SCALE GENOMIC DNA]</scope>
    <source>
        <strain evidence="4">UTEX 1602</strain>
    </source>
</reference>
<protein>
    <submittedName>
        <fullName evidence="3">Uncharacterized protein</fullName>
    </submittedName>
</protein>
<organism evidence="3 4">
    <name type="scientific">Chlorella sorokiniana</name>
    <name type="common">Freshwater green alga</name>
    <dbReference type="NCBI Taxonomy" id="3076"/>
    <lineage>
        <taxon>Eukaryota</taxon>
        <taxon>Viridiplantae</taxon>
        <taxon>Chlorophyta</taxon>
        <taxon>core chlorophytes</taxon>
        <taxon>Trebouxiophyceae</taxon>
        <taxon>Chlorellales</taxon>
        <taxon>Chlorellaceae</taxon>
        <taxon>Chlorella clade</taxon>
        <taxon>Chlorella</taxon>
    </lineage>
</organism>
<dbReference type="PANTHER" id="PTHR36761">
    <property type="entry name" value="ORF03 PROTEIN"/>
    <property type="match status" value="1"/>
</dbReference>
<dbReference type="SUPFAM" id="SSF48452">
    <property type="entry name" value="TPR-like"/>
    <property type="match status" value="1"/>
</dbReference>
<gene>
    <name evidence="3" type="ORF">C2E21_9220</name>
</gene>
<feature type="compositionally biased region" description="Low complexity" evidence="1">
    <location>
        <begin position="36"/>
        <end position="57"/>
    </location>
</feature>
<proteinExistence type="predicted"/>
<dbReference type="Proteomes" id="UP000239899">
    <property type="component" value="Unassembled WGS sequence"/>
</dbReference>
<dbReference type="PANTHER" id="PTHR36761:SF2">
    <property type="entry name" value="ORF03 PROTEIN"/>
    <property type="match status" value="1"/>
</dbReference>
<dbReference type="Gene3D" id="1.25.40.10">
    <property type="entry name" value="Tetratricopeptide repeat domain"/>
    <property type="match status" value="1"/>
</dbReference>
<accession>A0A2P6TC51</accession>